<proteinExistence type="predicted"/>
<feature type="compositionally biased region" description="Basic residues" evidence="1">
    <location>
        <begin position="1"/>
        <end position="14"/>
    </location>
</feature>
<name>Q09BQ9_STIAD</name>
<dbReference type="Proteomes" id="UP000032702">
    <property type="component" value="Unassembled WGS sequence"/>
</dbReference>
<sequence length="499" mass="55295">MARVPKQRVGRRNQRQGGASERFHGEIGAESHPEPRREPPQPPEGSREKSKDHGHRGAQRQGLGNRKGNEAVPFGHWQGEHVKRAACVARPPEHEHAQGRDEERQQKQRVEQDVEHARTRLGAHRHQRDHQQEEPQHGRLPIQEDGGRDGRRGCGHRRAGGDGGRPGGGGLLVLERLAQRLERLRKGVLGEVRGGLIRQRVGEAEGTAHTSLSIRLQRGCLQGGAQRAGLGARLQHRPHQQGLAHHLQRHAHHLSLEPAASAGDAAQVNPLLHRVERHQQGFCPQARVVLKGGQPRAGQHAAHQAMRPPDLIQCPHERTAVPKALALPLAREGLLQLSSRADQQVAPIERHVRSLGLHRRGHSAQLGERIAFRLEVGGEPTPVEVPPDDAEPQGHGERIHVLGRVDPRLRVKVLRLLRELVLGLPREAEVQLGRLHEQQFVGVRREVGKQRRILGNEPCPEPPQPQALQIAEVIRGPGSNGQQHGEHQQLLHGLRLPGR</sequence>
<reference evidence="2 3" key="1">
    <citation type="submission" date="2006-04" db="EMBL/GenBank/DDBJ databases">
        <authorList>
            <person name="Nierman W.C."/>
        </authorList>
    </citation>
    <scope>NUCLEOTIDE SEQUENCE [LARGE SCALE GENOMIC DNA]</scope>
    <source>
        <strain evidence="2 3">DW4/3-1</strain>
    </source>
</reference>
<feature type="compositionally biased region" description="Low complexity" evidence="1">
    <location>
        <begin position="490"/>
        <end position="499"/>
    </location>
</feature>
<organism evidence="2 3">
    <name type="scientific">Stigmatella aurantiaca (strain DW4/3-1)</name>
    <dbReference type="NCBI Taxonomy" id="378806"/>
    <lineage>
        <taxon>Bacteria</taxon>
        <taxon>Pseudomonadati</taxon>
        <taxon>Myxococcota</taxon>
        <taxon>Myxococcia</taxon>
        <taxon>Myxococcales</taxon>
        <taxon>Cystobacterineae</taxon>
        <taxon>Archangiaceae</taxon>
        <taxon>Stigmatella</taxon>
    </lineage>
</organism>
<feature type="compositionally biased region" description="Basic residues" evidence="1">
    <location>
        <begin position="119"/>
        <end position="128"/>
    </location>
</feature>
<accession>Q09BQ9</accession>
<feature type="region of interest" description="Disordered" evidence="1">
    <location>
        <begin position="1"/>
        <end position="78"/>
    </location>
</feature>
<evidence type="ECO:0000313" key="3">
    <source>
        <dbReference type="Proteomes" id="UP000032702"/>
    </source>
</evidence>
<protein>
    <submittedName>
        <fullName evidence="2">Uncharacterized protein</fullName>
    </submittedName>
</protein>
<comment type="caution">
    <text evidence="2">The sequence shown here is derived from an EMBL/GenBank/DDBJ whole genome shotgun (WGS) entry which is preliminary data.</text>
</comment>
<evidence type="ECO:0000256" key="1">
    <source>
        <dbReference type="SAM" id="MobiDB-lite"/>
    </source>
</evidence>
<feature type="compositionally biased region" description="Basic and acidic residues" evidence="1">
    <location>
        <begin position="91"/>
        <end position="118"/>
    </location>
</feature>
<feature type="region of interest" description="Disordered" evidence="1">
    <location>
        <begin position="476"/>
        <end position="499"/>
    </location>
</feature>
<gene>
    <name evidence="2" type="ORF">STIAU_6146</name>
</gene>
<feature type="region of interest" description="Disordered" evidence="1">
    <location>
        <begin position="91"/>
        <end position="168"/>
    </location>
</feature>
<dbReference type="EMBL" id="AAMD01000008">
    <property type="protein sequence ID" value="EAU69202.1"/>
    <property type="molecule type" value="Genomic_DNA"/>
</dbReference>
<feature type="compositionally biased region" description="Basic and acidic residues" evidence="1">
    <location>
        <begin position="21"/>
        <end position="51"/>
    </location>
</feature>
<evidence type="ECO:0000313" key="2">
    <source>
        <dbReference type="EMBL" id="EAU69202.1"/>
    </source>
</evidence>
<dbReference type="AlphaFoldDB" id="Q09BQ9"/>